<gene>
    <name evidence="2" type="ordered locus">Cphamn1_2507</name>
</gene>
<feature type="region of interest" description="Disordered" evidence="1">
    <location>
        <begin position="1"/>
        <end position="22"/>
    </location>
</feature>
<dbReference type="EMBL" id="CP001101">
    <property type="protein sequence ID" value="ACE05401.1"/>
    <property type="molecule type" value="Genomic_DNA"/>
</dbReference>
<name>B3EQA3_CHLPB</name>
<accession>B3EQA3</accession>
<evidence type="ECO:0000313" key="2">
    <source>
        <dbReference type="EMBL" id="ACE05401.1"/>
    </source>
</evidence>
<protein>
    <submittedName>
        <fullName evidence="2">Uncharacterized protein</fullName>
    </submittedName>
</protein>
<organism evidence="2">
    <name type="scientific">Chlorobium phaeobacteroides (strain BS1)</name>
    <dbReference type="NCBI Taxonomy" id="331678"/>
    <lineage>
        <taxon>Bacteria</taxon>
        <taxon>Pseudomonadati</taxon>
        <taxon>Chlorobiota</taxon>
        <taxon>Chlorobiia</taxon>
        <taxon>Chlorobiales</taxon>
        <taxon>Chlorobiaceae</taxon>
        <taxon>Chlorobium/Pelodictyon group</taxon>
        <taxon>Chlorobium</taxon>
    </lineage>
</organism>
<reference evidence="2" key="1">
    <citation type="submission" date="2008-06" db="EMBL/GenBank/DDBJ databases">
        <title>Complete sequence of Chlorobium phaeobacteroides BS1.</title>
        <authorList>
            <consortium name="US DOE Joint Genome Institute"/>
            <person name="Lucas S."/>
            <person name="Copeland A."/>
            <person name="Lapidus A."/>
            <person name="Glavina del Rio T."/>
            <person name="Dalin E."/>
            <person name="Tice H."/>
            <person name="Bruce D."/>
            <person name="Goodwin L."/>
            <person name="Pitluck S."/>
            <person name="Schmutz J."/>
            <person name="Larimer F."/>
            <person name="Land M."/>
            <person name="Hauser L."/>
            <person name="Kyrpides N."/>
            <person name="Ovchinnikova G."/>
            <person name="Li T."/>
            <person name="Liu Z."/>
            <person name="Zhao F."/>
            <person name="Overmann J."/>
            <person name="Bryant D.A."/>
            <person name="Richardson P."/>
        </authorList>
    </citation>
    <scope>NUCLEOTIDE SEQUENCE [LARGE SCALE GENOMIC DNA]</scope>
    <source>
        <strain evidence="2">BS1</strain>
    </source>
</reference>
<sequence>MFDKKSSKAKKKKSPSGQMMLLMPGSTFNGELECDNDVRIDCTFFGNLS</sequence>
<dbReference type="AlphaFoldDB" id="B3EQA3"/>
<dbReference type="HOGENOM" id="CLU_3133778_0_0_10"/>
<dbReference type="STRING" id="331678.Cphamn1_2507"/>
<dbReference type="KEGG" id="cpb:Cphamn1_2507"/>
<evidence type="ECO:0000256" key="1">
    <source>
        <dbReference type="SAM" id="MobiDB-lite"/>
    </source>
</evidence>
<proteinExistence type="predicted"/>